<sequence length="569" mass="63503">MITSLKILVITNLYPPQVLGGYERSIADFARLLQHRGHTVLVLTSDTPQFSVSHPSLYPDPPIERCLLLMGEWSSQGFRWFDHQRVVDVRQQNQAILKHHLEHFQPDVCLAGNLDFVQTQAESLALLLSHQVPVAHYVMNARSGYDPEHTPRSSLYHFITCSNLVTASLEASGYPAAATAQTLHPGADVDAFYQVELPPRDRLRIAYTNLVTEDQGADVLVEALSLLHAAGIEFTATIAGGTFQPEFVDALKQFIESEGLQEAVHFPGALSRQELIQLYKTHNVLVFPSRFEEPFGISQIEAMAAGLTLVTSGTGGAREIVEEHGKDGLIFESENPFDLADILSSLPTDLARWDAIARTGQQRAMSKFNQTKAVKKLEAIFLELIALKDTQPKSAIKLHLGGKEPHSDWKILDIEPRPEVDFIGDAADLSQFADGSIDTIYASHILEHFHYSLNNELITTLAEWYRVLQPGGQLMVSVPNLQTLCWLYLNPNLRPMDRHQLMRIIFGGHMNQYDVHRVGFDPDTLALYLQEVGFVDCTPVSEFGLFNDCSSMKILDNLISVNMIATKPE</sequence>
<evidence type="ECO:0000313" key="4">
    <source>
        <dbReference type="Proteomes" id="UP000238634"/>
    </source>
</evidence>
<dbReference type="PANTHER" id="PTHR45947:SF3">
    <property type="entry name" value="SULFOQUINOVOSYL TRANSFERASE SQD2"/>
    <property type="match status" value="1"/>
</dbReference>
<dbReference type="PANTHER" id="PTHR45947">
    <property type="entry name" value="SULFOQUINOVOSYL TRANSFERASE SQD2"/>
    <property type="match status" value="1"/>
</dbReference>
<dbReference type="RefSeq" id="WP_083582758.1">
    <property type="nucleotide sequence ID" value="NZ_MPPI01000006.1"/>
</dbReference>
<dbReference type="Pfam" id="PF08241">
    <property type="entry name" value="Methyltransf_11"/>
    <property type="match status" value="1"/>
</dbReference>
<evidence type="ECO:0000313" key="3">
    <source>
        <dbReference type="EMBL" id="PSB20360.1"/>
    </source>
</evidence>
<dbReference type="SUPFAM" id="SSF53335">
    <property type="entry name" value="S-adenosyl-L-methionine-dependent methyltransferases"/>
    <property type="match status" value="1"/>
</dbReference>
<name>A0A2T1DIM7_9CYAN</name>
<keyword evidence="3" id="KW-0808">Transferase</keyword>
<dbReference type="Gene3D" id="3.40.50.2000">
    <property type="entry name" value="Glycogen Phosphorylase B"/>
    <property type="match status" value="2"/>
</dbReference>
<dbReference type="AlphaFoldDB" id="A0A2T1DIM7"/>
<proteinExistence type="predicted"/>
<dbReference type="GO" id="GO:0032259">
    <property type="term" value="P:methylation"/>
    <property type="evidence" value="ECO:0007669"/>
    <property type="project" value="UniProtKB-KW"/>
</dbReference>
<feature type="domain" description="Glycosyl transferase family 1" evidence="1">
    <location>
        <begin position="199"/>
        <end position="349"/>
    </location>
</feature>
<dbReference type="InterPro" id="IPR050194">
    <property type="entry name" value="Glycosyltransferase_grp1"/>
</dbReference>
<keyword evidence="4" id="KW-1185">Reference proteome</keyword>
<keyword evidence="3" id="KW-0489">Methyltransferase</keyword>
<gene>
    <name evidence="3" type="ORF">C7B65_07925</name>
</gene>
<organism evidence="3 4">
    <name type="scientific">Phormidesmis priestleyi ULC007</name>
    <dbReference type="NCBI Taxonomy" id="1920490"/>
    <lineage>
        <taxon>Bacteria</taxon>
        <taxon>Bacillati</taxon>
        <taxon>Cyanobacteriota</taxon>
        <taxon>Cyanophyceae</taxon>
        <taxon>Leptolyngbyales</taxon>
        <taxon>Leptolyngbyaceae</taxon>
        <taxon>Phormidesmis</taxon>
    </lineage>
</organism>
<dbReference type="InterPro" id="IPR029063">
    <property type="entry name" value="SAM-dependent_MTases_sf"/>
</dbReference>
<dbReference type="CDD" id="cd02440">
    <property type="entry name" value="AdoMet_MTases"/>
    <property type="match status" value="1"/>
</dbReference>
<reference evidence="3 4" key="2">
    <citation type="submission" date="2018-03" db="EMBL/GenBank/DDBJ databases">
        <title>The ancient ancestry and fast evolution of plastids.</title>
        <authorList>
            <person name="Moore K.R."/>
            <person name="Magnabosco C."/>
            <person name="Momper L."/>
            <person name="Gold D.A."/>
            <person name="Bosak T."/>
            <person name="Fournier G.P."/>
        </authorList>
    </citation>
    <scope>NUCLEOTIDE SEQUENCE [LARGE SCALE GENOMIC DNA]</scope>
    <source>
        <strain evidence="3 4">ULC007</strain>
    </source>
</reference>
<dbReference type="InterPro" id="IPR013216">
    <property type="entry name" value="Methyltransf_11"/>
</dbReference>
<evidence type="ECO:0000259" key="2">
    <source>
        <dbReference type="Pfam" id="PF08241"/>
    </source>
</evidence>
<protein>
    <submittedName>
        <fullName evidence="3">Methyltransferase domain-containing protein</fullName>
    </submittedName>
</protein>
<dbReference type="Proteomes" id="UP000238634">
    <property type="component" value="Unassembled WGS sequence"/>
</dbReference>
<feature type="domain" description="Methyltransferase type 11" evidence="2">
    <location>
        <begin position="423"/>
        <end position="475"/>
    </location>
</feature>
<dbReference type="GO" id="GO:0008757">
    <property type="term" value="F:S-adenosylmethionine-dependent methyltransferase activity"/>
    <property type="evidence" value="ECO:0007669"/>
    <property type="project" value="InterPro"/>
</dbReference>
<dbReference type="STRING" id="1920490.GCA_001895925_04160"/>
<dbReference type="CDD" id="cd03801">
    <property type="entry name" value="GT4_PimA-like"/>
    <property type="match status" value="1"/>
</dbReference>
<dbReference type="GO" id="GO:0016757">
    <property type="term" value="F:glycosyltransferase activity"/>
    <property type="evidence" value="ECO:0007669"/>
    <property type="project" value="InterPro"/>
</dbReference>
<dbReference type="SUPFAM" id="SSF53756">
    <property type="entry name" value="UDP-Glycosyltransferase/glycogen phosphorylase"/>
    <property type="match status" value="1"/>
</dbReference>
<dbReference type="Pfam" id="PF00534">
    <property type="entry name" value="Glycos_transf_1"/>
    <property type="match status" value="1"/>
</dbReference>
<dbReference type="Gene3D" id="3.40.50.150">
    <property type="entry name" value="Vaccinia Virus protein VP39"/>
    <property type="match status" value="1"/>
</dbReference>
<comment type="caution">
    <text evidence="3">The sequence shown here is derived from an EMBL/GenBank/DDBJ whole genome shotgun (WGS) entry which is preliminary data.</text>
</comment>
<accession>A0A2T1DIM7</accession>
<dbReference type="InterPro" id="IPR001296">
    <property type="entry name" value="Glyco_trans_1"/>
</dbReference>
<dbReference type="EMBL" id="PVWG01000006">
    <property type="protein sequence ID" value="PSB20360.1"/>
    <property type="molecule type" value="Genomic_DNA"/>
</dbReference>
<dbReference type="OrthoDB" id="9807414at2"/>
<evidence type="ECO:0000259" key="1">
    <source>
        <dbReference type="Pfam" id="PF00534"/>
    </source>
</evidence>
<reference evidence="3 4" key="1">
    <citation type="submission" date="2018-02" db="EMBL/GenBank/DDBJ databases">
        <authorList>
            <person name="Cohen D.B."/>
            <person name="Kent A.D."/>
        </authorList>
    </citation>
    <scope>NUCLEOTIDE SEQUENCE [LARGE SCALE GENOMIC DNA]</scope>
    <source>
        <strain evidence="3 4">ULC007</strain>
    </source>
</reference>